<evidence type="ECO:0000256" key="1">
    <source>
        <dbReference type="ARBA" id="ARBA00006422"/>
    </source>
</evidence>
<comment type="caution">
    <text evidence="14">The sequence shown here is derived from an EMBL/GenBank/DDBJ whole genome shotgun (WGS) entry which is preliminary data.</text>
</comment>
<reference evidence="14 15" key="1">
    <citation type="submission" date="2022-03" db="EMBL/GenBank/DDBJ databases">
        <title>Novel taxa within the pig intestine.</title>
        <authorList>
            <person name="Wylensek D."/>
            <person name="Bishof K."/>
            <person name="Afrizal A."/>
            <person name="Clavel T."/>
        </authorList>
    </citation>
    <scope>NUCLEOTIDE SEQUENCE [LARGE SCALE GENOMIC DNA]</scope>
    <source>
        <strain evidence="14 15">CLA-KB-P133</strain>
    </source>
</reference>
<evidence type="ECO:0000256" key="10">
    <source>
        <dbReference type="ARBA" id="ARBA00034078"/>
    </source>
</evidence>
<evidence type="ECO:0000256" key="11">
    <source>
        <dbReference type="PIRSR" id="PIRSR006816-1"/>
    </source>
</evidence>
<evidence type="ECO:0000256" key="7">
    <source>
        <dbReference type="ARBA" id="ARBA00022982"/>
    </source>
</evidence>
<keyword evidence="6 11" id="KW-0274">FAD</keyword>
<dbReference type="SUPFAM" id="SSF63380">
    <property type="entry name" value="Riboflavin synthase domain-like"/>
    <property type="match status" value="1"/>
</dbReference>
<evidence type="ECO:0000259" key="13">
    <source>
        <dbReference type="PROSITE" id="PS51384"/>
    </source>
</evidence>
<feature type="binding site" evidence="12">
    <location>
        <position position="207"/>
    </location>
    <ligand>
        <name>[2Fe-2S] cluster</name>
        <dbReference type="ChEBI" id="CHEBI:190135"/>
    </ligand>
</feature>
<dbReference type="GO" id="GO:0046872">
    <property type="term" value="F:metal ion binding"/>
    <property type="evidence" value="ECO:0007669"/>
    <property type="project" value="UniProtKB-KW"/>
</dbReference>
<dbReference type="EMBL" id="JALBUR010000013">
    <property type="protein sequence ID" value="MDX8419709.1"/>
    <property type="molecule type" value="Genomic_DNA"/>
</dbReference>
<evidence type="ECO:0000256" key="2">
    <source>
        <dbReference type="ARBA" id="ARBA00022448"/>
    </source>
</evidence>
<dbReference type="InterPro" id="IPR019480">
    <property type="entry name" value="Dihydroorotate_DH_Fe-S-bd"/>
</dbReference>
<accession>A0AB35U445</accession>
<name>A0AB35U445_9FIRM</name>
<dbReference type="InterPro" id="IPR012165">
    <property type="entry name" value="Cyt_c3_hydrogenase_gsu"/>
</dbReference>
<proteinExistence type="inferred from homology"/>
<dbReference type="Gene3D" id="3.40.50.80">
    <property type="entry name" value="Nucleotide-binding domain of ferredoxin-NADP reductase (FNR) module"/>
    <property type="match status" value="1"/>
</dbReference>
<evidence type="ECO:0000313" key="15">
    <source>
        <dbReference type="Proteomes" id="UP001286174"/>
    </source>
</evidence>
<keyword evidence="2" id="KW-0813">Transport</keyword>
<feature type="domain" description="FAD-binding FR-type" evidence="13">
    <location>
        <begin position="1"/>
        <end position="93"/>
    </location>
</feature>
<feature type="binding site" evidence="12">
    <location>
        <position position="215"/>
    </location>
    <ligand>
        <name>[2Fe-2S] cluster</name>
        <dbReference type="ChEBI" id="CHEBI:190135"/>
    </ligand>
</feature>
<dbReference type="InterPro" id="IPR050353">
    <property type="entry name" value="PyrK_electron_transfer"/>
</dbReference>
<comment type="cofactor">
    <cofactor evidence="12">
        <name>[2Fe-2S] cluster</name>
        <dbReference type="ChEBI" id="CHEBI:190135"/>
    </cofactor>
    <text evidence="12">Binds 1 [2Fe-2S] cluster per subunit.</text>
</comment>
<dbReference type="InterPro" id="IPR039261">
    <property type="entry name" value="FNR_nucleotide-bd"/>
</dbReference>
<dbReference type="InterPro" id="IPR017927">
    <property type="entry name" value="FAD-bd_FR_type"/>
</dbReference>
<comment type="cofactor">
    <cofactor evidence="11">
        <name>FAD</name>
        <dbReference type="ChEBI" id="CHEBI:57692"/>
    </cofactor>
    <text evidence="11">Binds 1 FAD per subunit.</text>
</comment>
<organism evidence="14 15">
    <name type="scientific">Grylomicrobium aquisgranensis</name>
    <dbReference type="NCBI Taxonomy" id="2926318"/>
    <lineage>
        <taxon>Bacteria</taxon>
        <taxon>Bacillati</taxon>
        <taxon>Bacillota</taxon>
        <taxon>Erysipelotrichia</taxon>
        <taxon>Erysipelotrichales</taxon>
        <taxon>Erysipelotrichaceae</taxon>
        <taxon>Grylomicrobium</taxon>
    </lineage>
</organism>
<dbReference type="GO" id="GO:0050660">
    <property type="term" value="F:flavin adenine dinucleotide binding"/>
    <property type="evidence" value="ECO:0007669"/>
    <property type="project" value="InterPro"/>
</dbReference>
<evidence type="ECO:0000256" key="5">
    <source>
        <dbReference type="ARBA" id="ARBA00022723"/>
    </source>
</evidence>
<dbReference type="GO" id="GO:0016491">
    <property type="term" value="F:oxidoreductase activity"/>
    <property type="evidence" value="ECO:0007669"/>
    <property type="project" value="InterPro"/>
</dbReference>
<dbReference type="Pfam" id="PF00175">
    <property type="entry name" value="NAD_binding_1"/>
    <property type="match status" value="1"/>
</dbReference>
<feature type="binding site" evidence="11">
    <location>
        <begin position="61"/>
        <end position="63"/>
    </location>
    <ligand>
        <name>FAD</name>
        <dbReference type="ChEBI" id="CHEBI:57692"/>
    </ligand>
</feature>
<dbReference type="AlphaFoldDB" id="A0AB35U445"/>
<dbReference type="InterPro" id="IPR017938">
    <property type="entry name" value="Riboflavin_synthase-like_b-brl"/>
</dbReference>
<feature type="binding site" evidence="12">
    <location>
        <position position="227"/>
    </location>
    <ligand>
        <name>[2Fe-2S] cluster</name>
        <dbReference type="ChEBI" id="CHEBI:190135"/>
    </ligand>
</feature>
<keyword evidence="5 12" id="KW-0479">Metal-binding</keyword>
<evidence type="ECO:0000313" key="14">
    <source>
        <dbReference type="EMBL" id="MDX8419709.1"/>
    </source>
</evidence>
<dbReference type="Gene3D" id="2.10.240.10">
    <property type="entry name" value="Dihydroorotate dehydrogenase, electron transfer subunit"/>
    <property type="match status" value="1"/>
</dbReference>
<protein>
    <submittedName>
        <fullName evidence="14">Dihydroorotate dehydrogenase electron transfer subunit</fullName>
    </submittedName>
</protein>
<dbReference type="SUPFAM" id="SSF52343">
    <property type="entry name" value="Ferredoxin reductase-like, C-terminal NADP-linked domain"/>
    <property type="match status" value="1"/>
</dbReference>
<dbReference type="RefSeq" id="WP_370596033.1">
    <property type="nucleotide sequence ID" value="NZ_JALBUR010000013.1"/>
</dbReference>
<dbReference type="InterPro" id="IPR001433">
    <property type="entry name" value="OxRdtase_FAD/NAD-bd"/>
</dbReference>
<keyword evidence="9 12" id="KW-0411">Iron-sulfur</keyword>
<dbReference type="InterPro" id="IPR037117">
    <property type="entry name" value="Dihydroorotate_DH_ele_sf"/>
</dbReference>
<comment type="similarity">
    <text evidence="1">Belongs to the PyrK family.</text>
</comment>
<evidence type="ECO:0000256" key="4">
    <source>
        <dbReference type="ARBA" id="ARBA00022714"/>
    </source>
</evidence>
<keyword evidence="3 11" id="KW-0285">Flavoprotein</keyword>
<evidence type="ECO:0000256" key="12">
    <source>
        <dbReference type="PIRSR" id="PIRSR006816-2"/>
    </source>
</evidence>
<dbReference type="CDD" id="cd06218">
    <property type="entry name" value="DHOD_e_trans"/>
    <property type="match status" value="1"/>
</dbReference>
<keyword evidence="15" id="KW-1185">Reference proteome</keyword>
<dbReference type="PROSITE" id="PS51384">
    <property type="entry name" value="FAD_FR"/>
    <property type="match status" value="1"/>
</dbReference>
<dbReference type="Pfam" id="PF10418">
    <property type="entry name" value="DHODB_Fe-S_bind"/>
    <property type="match status" value="1"/>
</dbReference>
<evidence type="ECO:0000256" key="8">
    <source>
        <dbReference type="ARBA" id="ARBA00023004"/>
    </source>
</evidence>
<keyword evidence="8 12" id="KW-0408">Iron</keyword>
<gene>
    <name evidence="14" type="ORF">MOZ60_06335</name>
</gene>
<evidence type="ECO:0000256" key="6">
    <source>
        <dbReference type="ARBA" id="ARBA00022827"/>
    </source>
</evidence>
<dbReference type="Gene3D" id="2.40.30.10">
    <property type="entry name" value="Translation factors"/>
    <property type="match status" value="1"/>
</dbReference>
<dbReference type="GO" id="GO:0051537">
    <property type="term" value="F:2 iron, 2 sulfur cluster binding"/>
    <property type="evidence" value="ECO:0007669"/>
    <property type="project" value="UniProtKB-KW"/>
</dbReference>
<dbReference type="PIRSF" id="PIRSF006816">
    <property type="entry name" value="Cyc3_hyd_g"/>
    <property type="match status" value="1"/>
</dbReference>
<dbReference type="GO" id="GO:0006221">
    <property type="term" value="P:pyrimidine nucleotide biosynthetic process"/>
    <property type="evidence" value="ECO:0007669"/>
    <property type="project" value="InterPro"/>
</dbReference>
<dbReference type="PANTHER" id="PTHR43513">
    <property type="entry name" value="DIHYDROOROTATE DEHYDROGENASE B (NAD(+)), ELECTRON TRANSFER SUBUNIT"/>
    <property type="match status" value="1"/>
</dbReference>
<evidence type="ECO:0000256" key="3">
    <source>
        <dbReference type="ARBA" id="ARBA00022630"/>
    </source>
</evidence>
<comment type="cofactor">
    <cofactor evidence="10">
        <name>[2Fe-2S] cluster</name>
        <dbReference type="ChEBI" id="CHEBI:190135"/>
    </cofactor>
</comment>
<evidence type="ECO:0000256" key="9">
    <source>
        <dbReference type="ARBA" id="ARBA00023014"/>
    </source>
</evidence>
<feature type="binding site" evidence="11">
    <location>
        <begin position="46"/>
        <end position="49"/>
    </location>
    <ligand>
        <name>FAD</name>
        <dbReference type="ChEBI" id="CHEBI:57692"/>
    </ligand>
</feature>
<sequence length="242" mass="26165">MEEKNGVILTNHAITEKIWQMQIQVQMDLVPGQFVDAEIPGLFLRRPFSVSNVQANVITLIYRVIGKGTRAMTQLPSYADINLLGPCGNGFDLTIAGDHPMLIGGGLGMAPMPYLARQLLCQKKQVTVLAGFQSQKDAILLDEMQKMGCDVSVYTQDGSLGHRGLVTDGMKANATCIYACGPMGMLQGVAEKAEVPVQVSLEARMGCGFGACMGCAVMTKNGPRRICHDGPVFNKEELLWQA</sequence>
<keyword evidence="4 12" id="KW-0001">2Fe-2S</keyword>
<keyword evidence="7" id="KW-0249">Electron transport</keyword>
<dbReference type="PRINTS" id="PR00410">
    <property type="entry name" value="PHEHYDRXLASE"/>
</dbReference>
<dbReference type="PANTHER" id="PTHR43513:SF3">
    <property type="entry name" value="DIHYDROOROTATE DEHYDROGENASE B (NAD(+)), ELECTRON TRANSFER SUBUNIT-RELATED"/>
    <property type="match status" value="1"/>
</dbReference>
<feature type="binding site" evidence="12">
    <location>
        <position position="212"/>
    </location>
    <ligand>
        <name>[2Fe-2S] cluster</name>
        <dbReference type="ChEBI" id="CHEBI:190135"/>
    </ligand>
</feature>
<dbReference type="Proteomes" id="UP001286174">
    <property type="component" value="Unassembled WGS sequence"/>
</dbReference>
<feature type="binding site" evidence="11">
    <location>
        <begin position="68"/>
        <end position="69"/>
    </location>
    <ligand>
        <name>FAD</name>
        <dbReference type="ChEBI" id="CHEBI:57692"/>
    </ligand>
</feature>